<name>Q4V117_BACCZ</name>
<reference evidence="2" key="1">
    <citation type="journal article" date="2006" name="J. Bacteriol.">
        <title>Pathogenomic sequence analysis of Bacillus cereus and Bacillus thuringiensis isolates closely related to Bacillus anthracis.</title>
        <authorList>
            <person name="Han C.S."/>
            <person name="Xie G."/>
            <person name="Challacombe J.F."/>
            <person name="Altherr M.R."/>
            <person name="Bhotika S.S."/>
            <person name="Brown N."/>
            <person name="Bruce D."/>
            <person name="Campbell C.S."/>
            <person name="Campbell M.L."/>
            <person name="Chen J."/>
            <person name="Chertkov O."/>
            <person name="Cleland C."/>
            <person name="Dimitrijevic M."/>
            <person name="Doggett N.A."/>
            <person name="Fawcett J.J."/>
            <person name="Glavina T."/>
            <person name="Goodwin L.A."/>
            <person name="Green L.D."/>
            <person name="Hill K.K."/>
            <person name="Hitchcock P."/>
            <person name="Jackson P.J."/>
            <person name="Keim P."/>
            <person name="Kewalramani A.R."/>
            <person name="Longmire J."/>
            <person name="Lucas S."/>
            <person name="Malfatti S."/>
            <person name="McMurry K."/>
            <person name="Meincke L.J."/>
            <person name="Misra M."/>
            <person name="Moseman B.L."/>
            <person name="Mundt M."/>
            <person name="Munk A.C."/>
            <person name="Okinaka R.T."/>
            <person name="Parson-Quintana B."/>
            <person name="Reilly L.P."/>
            <person name="Richardson P."/>
            <person name="Robinson D.L."/>
            <person name="Rubin E."/>
            <person name="Saunders E."/>
            <person name="Tapia R."/>
            <person name="Tesmer J.G."/>
            <person name="Thayer N."/>
            <person name="Thompson L.S."/>
            <person name="Tice H."/>
            <person name="Ticknor L.O."/>
            <person name="Wills P.L."/>
            <person name="Brettin T.S."/>
            <person name="Gilna P."/>
        </authorList>
    </citation>
    <scope>NUCLEOTIDE SEQUENCE [LARGE SCALE GENOMIC DNA]</scope>
    <source>
        <strain evidence="2">ZK / E33L</strain>
        <plasmid evidence="2">pE33L466</plasmid>
    </source>
</reference>
<evidence type="ECO:0000313" key="2">
    <source>
        <dbReference type="Proteomes" id="UP000002612"/>
    </source>
</evidence>
<dbReference type="KEGG" id="bcz:pE33L466_0457"/>
<sequence>MKIYKILVLGFYIFFKLMGMYGDPYKAKQKRDYEKEKVFEVANRLESLGGNPNIVEQIRKNA</sequence>
<keyword evidence="1" id="KW-0614">Plasmid</keyword>
<dbReference type="AlphaFoldDB" id="Q4V117"/>
<geneLocation type="plasmid" evidence="1 2">
    <name>pE33L466</name>
</geneLocation>
<evidence type="ECO:0000313" key="1">
    <source>
        <dbReference type="EMBL" id="AAY60590.1"/>
    </source>
</evidence>
<accession>Q4V117</accession>
<protein>
    <submittedName>
        <fullName evidence="1">Uncharacterized protein</fullName>
    </submittedName>
</protein>
<organism evidence="1 2">
    <name type="scientific">Bacillus cereus (strain ZK / E33L)</name>
    <dbReference type="NCBI Taxonomy" id="288681"/>
    <lineage>
        <taxon>Bacteria</taxon>
        <taxon>Bacillati</taxon>
        <taxon>Bacillota</taxon>
        <taxon>Bacilli</taxon>
        <taxon>Bacillales</taxon>
        <taxon>Bacillaceae</taxon>
        <taxon>Bacillus</taxon>
        <taxon>Bacillus cereus group</taxon>
    </lineage>
</organism>
<dbReference type="Proteomes" id="UP000002612">
    <property type="component" value="Plasmid pE33L466"/>
</dbReference>
<gene>
    <name evidence="1" type="ordered locus">pE33L466_0457</name>
</gene>
<dbReference type="EMBL" id="CP000040">
    <property type="protein sequence ID" value="AAY60590.1"/>
    <property type="molecule type" value="Genomic_DNA"/>
</dbReference>
<proteinExistence type="predicted"/>